<evidence type="ECO:0000313" key="1">
    <source>
        <dbReference type="EMBL" id="CAB1434351.1"/>
    </source>
</evidence>
<proteinExistence type="predicted"/>
<accession>A0A9N7UQ77</accession>
<name>A0A9N7UQ77_PLEPL</name>
<gene>
    <name evidence="1" type="ORF">PLEPLA_LOCUS22399</name>
</gene>
<dbReference type="Proteomes" id="UP001153269">
    <property type="component" value="Unassembled WGS sequence"/>
</dbReference>
<organism evidence="1 2">
    <name type="scientific">Pleuronectes platessa</name>
    <name type="common">European plaice</name>
    <dbReference type="NCBI Taxonomy" id="8262"/>
    <lineage>
        <taxon>Eukaryota</taxon>
        <taxon>Metazoa</taxon>
        <taxon>Chordata</taxon>
        <taxon>Craniata</taxon>
        <taxon>Vertebrata</taxon>
        <taxon>Euteleostomi</taxon>
        <taxon>Actinopterygii</taxon>
        <taxon>Neopterygii</taxon>
        <taxon>Teleostei</taxon>
        <taxon>Neoteleostei</taxon>
        <taxon>Acanthomorphata</taxon>
        <taxon>Carangaria</taxon>
        <taxon>Pleuronectiformes</taxon>
        <taxon>Pleuronectoidei</taxon>
        <taxon>Pleuronectidae</taxon>
        <taxon>Pleuronectes</taxon>
    </lineage>
</organism>
<reference evidence="1" key="1">
    <citation type="submission" date="2020-03" db="EMBL/GenBank/DDBJ databases">
        <authorList>
            <person name="Weist P."/>
        </authorList>
    </citation>
    <scope>NUCLEOTIDE SEQUENCE</scope>
</reference>
<keyword evidence="2" id="KW-1185">Reference proteome</keyword>
<comment type="caution">
    <text evidence="1">The sequence shown here is derived from an EMBL/GenBank/DDBJ whole genome shotgun (WGS) entry which is preliminary data.</text>
</comment>
<evidence type="ECO:0000313" key="2">
    <source>
        <dbReference type="Proteomes" id="UP001153269"/>
    </source>
</evidence>
<dbReference type="AlphaFoldDB" id="A0A9N7UQ77"/>
<dbReference type="EMBL" id="CADEAL010001655">
    <property type="protein sequence ID" value="CAB1434351.1"/>
    <property type="molecule type" value="Genomic_DNA"/>
</dbReference>
<protein>
    <submittedName>
        <fullName evidence="1">Uncharacterized protein</fullName>
    </submittedName>
</protein>
<sequence length="70" mass="7990">MEDEIDKLSSRSSSAEKIPEELKIPVELEIPEKEVKITEIQNIIAMDCSVTDENKDKPWVMLSDFSVPKL</sequence>